<dbReference type="EMBL" id="CP051682">
    <property type="protein sequence ID" value="QJD98152.1"/>
    <property type="molecule type" value="Genomic_DNA"/>
</dbReference>
<dbReference type="Pfam" id="PF14322">
    <property type="entry name" value="SusD-like_3"/>
    <property type="match status" value="1"/>
</dbReference>
<evidence type="ECO:0000256" key="5">
    <source>
        <dbReference type="ARBA" id="ARBA00023237"/>
    </source>
</evidence>
<dbReference type="AlphaFoldDB" id="A0A7L5E4A6"/>
<gene>
    <name evidence="8" type="ORF">HH214_20865</name>
</gene>
<feature type="domain" description="RagB/SusD" evidence="6">
    <location>
        <begin position="344"/>
        <end position="497"/>
    </location>
</feature>
<comment type="similarity">
    <text evidence="2">Belongs to the SusD family.</text>
</comment>
<evidence type="ECO:0000256" key="1">
    <source>
        <dbReference type="ARBA" id="ARBA00004442"/>
    </source>
</evidence>
<dbReference type="Pfam" id="PF07980">
    <property type="entry name" value="SusD_RagB"/>
    <property type="match status" value="1"/>
</dbReference>
<evidence type="ECO:0000256" key="3">
    <source>
        <dbReference type="ARBA" id="ARBA00022729"/>
    </source>
</evidence>
<organism evidence="8 9">
    <name type="scientific">Mucilaginibacter robiniae</name>
    <dbReference type="NCBI Taxonomy" id="2728022"/>
    <lineage>
        <taxon>Bacteria</taxon>
        <taxon>Pseudomonadati</taxon>
        <taxon>Bacteroidota</taxon>
        <taxon>Sphingobacteriia</taxon>
        <taxon>Sphingobacteriales</taxon>
        <taxon>Sphingobacteriaceae</taxon>
        <taxon>Mucilaginibacter</taxon>
    </lineage>
</organism>
<keyword evidence="3" id="KW-0732">Signal</keyword>
<evidence type="ECO:0000313" key="9">
    <source>
        <dbReference type="Proteomes" id="UP000503278"/>
    </source>
</evidence>
<dbReference type="Gene3D" id="1.25.40.390">
    <property type="match status" value="1"/>
</dbReference>
<evidence type="ECO:0000256" key="2">
    <source>
        <dbReference type="ARBA" id="ARBA00006275"/>
    </source>
</evidence>
<dbReference type="SUPFAM" id="SSF48452">
    <property type="entry name" value="TPR-like"/>
    <property type="match status" value="1"/>
</dbReference>
<proteinExistence type="inferred from homology"/>
<reference evidence="8 9" key="1">
    <citation type="submission" date="2020-04" db="EMBL/GenBank/DDBJ databases">
        <title>Genome sequencing of novel species.</title>
        <authorList>
            <person name="Heo J."/>
            <person name="Kim S.-J."/>
            <person name="Kim J.-S."/>
            <person name="Hong S.-B."/>
            <person name="Kwon S.-W."/>
        </authorList>
    </citation>
    <scope>NUCLEOTIDE SEQUENCE [LARGE SCALE GENOMIC DNA]</scope>
    <source>
        <strain evidence="8 9">F39-2</strain>
    </source>
</reference>
<keyword evidence="5" id="KW-0998">Cell outer membrane</keyword>
<comment type="subcellular location">
    <subcellularLocation>
        <location evidence="1">Cell outer membrane</location>
    </subcellularLocation>
</comment>
<evidence type="ECO:0000313" key="8">
    <source>
        <dbReference type="EMBL" id="QJD98152.1"/>
    </source>
</evidence>
<dbReference type="CDD" id="cd08977">
    <property type="entry name" value="SusD"/>
    <property type="match status" value="1"/>
</dbReference>
<sequence>MKNIIRGLVAGAIAIAVFPSCKKLDLTPYNQIKVTESFQTLKDAQSWDAGLYGILRGRVYGSYMISQDVQADQLNASLDYGNRNGSPHRWGDSFLADDGAITTAWGGYYYAITDVNVALAGFDNIATTSSTDAATLNKYRGDAYLARAYYYLNLVIRFAKPYESATASTDLGVPVLTKYDIDAMPSRATVKQVYDQIISDINNAKTFLANTAGAQGSRTFTIDAALALEARTRLYMQDWAGAYTAANTVITRTTYPLYNTAANFQAYWGTDAKQEDIVQLNANNTTEVPNVNNIYLGLLTNGSNTFAPDFIPSKWVVDFYSSTDIRKPVYFDPKTVVISGQTVKGIYLVNKYPGNISLFTGTYTNYYQAPKLFRVAELYLIAAEAAAKSGNAGNALTALNALKTARGVATVSSSGTTLIQDIKDERFRELAFEGFRLFDLKRYHEGFTRHDPQNTSIIQRGTSYDVLAIPADDNKFTWGLPTNDLIINTNLKQNPGW</sequence>
<keyword evidence="4" id="KW-0472">Membrane</keyword>
<dbReference type="RefSeq" id="WP_169610894.1">
    <property type="nucleotide sequence ID" value="NZ_CP051682.1"/>
</dbReference>
<keyword evidence="9" id="KW-1185">Reference proteome</keyword>
<dbReference type="InterPro" id="IPR033985">
    <property type="entry name" value="SusD-like_N"/>
</dbReference>
<protein>
    <submittedName>
        <fullName evidence="8">RagB/SusD family nutrient uptake outer membrane protein</fullName>
    </submittedName>
</protein>
<evidence type="ECO:0000259" key="6">
    <source>
        <dbReference type="Pfam" id="PF07980"/>
    </source>
</evidence>
<accession>A0A7L5E4A6</accession>
<name>A0A7L5E4A6_9SPHI</name>
<evidence type="ECO:0000256" key="4">
    <source>
        <dbReference type="ARBA" id="ARBA00023136"/>
    </source>
</evidence>
<dbReference type="InterPro" id="IPR011990">
    <property type="entry name" value="TPR-like_helical_dom_sf"/>
</dbReference>
<dbReference type="Proteomes" id="UP000503278">
    <property type="component" value="Chromosome"/>
</dbReference>
<dbReference type="InterPro" id="IPR012944">
    <property type="entry name" value="SusD_RagB_dom"/>
</dbReference>
<dbReference type="GO" id="GO:0009279">
    <property type="term" value="C:cell outer membrane"/>
    <property type="evidence" value="ECO:0007669"/>
    <property type="project" value="UniProtKB-SubCell"/>
</dbReference>
<dbReference type="KEGG" id="mrob:HH214_20865"/>
<feature type="domain" description="SusD-like N-terminal" evidence="7">
    <location>
        <begin position="49"/>
        <end position="232"/>
    </location>
</feature>
<evidence type="ECO:0000259" key="7">
    <source>
        <dbReference type="Pfam" id="PF14322"/>
    </source>
</evidence>